<accession>A0A7U2F0Y9</accession>
<evidence type="ECO:0000256" key="1">
    <source>
        <dbReference type="SAM" id="MobiDB-lite"/>
    </source>
</evidence>
<protein>
    <submittedName>
        <fullName evidence="2">Uncharacterized protein</fullName>
    </submittedName>
</protein>
<dbReference type="Proteomes" id="UP000663193">
    <property type="component" value="Chromosome 6"/>
</dbReference>
<keyword evidence="3" id="KW-1185">Reference proteome</keyword>
<organism evidence="2 3">
    <name type="scientific">Phaeosphaeria nodorum (strain SN15 / ATCC MYA-4574 / FGSC 10173)</name>
    <name type="common">Glume blotch fungus</name>
    <name type="synonym">Parastagonospora nodorum</name>
    <dbReference type="NCBI Taxonomy" id="321614"/>
    <lineage>
        <taxon>Eukaryota</taxon>
        <taxon>Fungi</taxon>
        <taxon>Dikarya</taxon>
        <taxon>Ascomycota</taxon>
        <taxon>Pezizomycotina</taxon>
        <taxon>Dothideomycetes</taxon>
        <taxon>Pleosporomycetidae</taxon>
        <taxon>Pleosporales</taxon>
        <taxon>Pleosporineae</taxon>
        <taxon>Phaeosphaeriaceae</taxon>
        <taxon>Parastagonospora</taxon>
    </lineage>
</organism>
<sequence length="64" mass="7246">MYTASHHYSTNMQRRRGRRSSTTSTITQEVGEVMLMLVPLDLGHLLRVSVIAAQCSLRHTMQTS</sequence>
<gene>
    <name evidence="2" type="ORF">JI435_408840</name>
</gene>
<name>A0A7U2F0Y9_PHANO</name>
<dbReference type="VEuPathDB" id="FungiDB:JI435_408840"/>
<dbReference type="EMBL" id="CP069028">
    <property type="protein sequence ID" value="QRC96367.1"/>
    <property type="molecule type" value="Genomic_DNA"/>
</dbReference>
<proteinExistence type="predicted"/>
<dbReference type="AlphaFoldDB" id="A0A7U2F0Y9"/>
<evidence type="ECO:0000313" key="2">
    <source>
        <dbReference type="EMBL" id="QRC96367.1"/>
    </source>
</evidence>
<reference evidence="3" key="1">
    <citation type="journal article" date="2021" name="BMC Genomics">
        <title>Chromosome-level genome assembly and manually-curated proteome of model necrotroph Parastagonospora nodorum Sn15 reveals a genome-wide trove of candidate effector homologs, and redundancy of virulence-related functions within an accessory chromosome.</title>
        <authorList>
            <person name="Bertazzoni S."/>
            <person name="Jones D.A.B."/>
            <person name="Phan H.T."/>
            <person name="Tan K.-C."/>
            <person name="Hane J.K."/>
        </authorList>
    </citation>
    <scope>NUCLEOTIDE SEQUENCE [LARGE SCALE GENOMIC DNA]</scope>
    <source>
        <strain evidence="3">SN15 / ATCC MYA-4574 / FGSC 10173)</strain>
    </source>
</reference>
<evidence type="ECO:0000313" key="3">
    <source>
        <dbReference type="Proteomes" id="UP000663193"/>
    </source>
</evidence>
<feature type="region of interest" description="Disordered" evidence="1">
    <location>
        <begin position="1"/>
        <end position="25"/>
    </location>
</feature>